<dbReference type="InterPro" id="IPR008146">
    <property type="entry name" value="Gln_synth_cat_dom"/>
</dbReference>
<dbReference type="GO" id="GO:0006542">
    <property type="term" value="P:glutamine biosynthetic process"/>
    <property type="evidence" value="ECO:0007669"/>
    <property type="project" value="InterPro"/>
</dbReference>
<comment type="caution">
    <text evidence="6">The sequence shown here is derived from an EMBL/GenBank/DDBJ whole genome shotgun (WGS) entry which is preliminary data.</text>
</comment>
<dbReference type="Pfam" id="PF00120">
    <property type="entry name" value="Gln-synt_C"/>
    <property type="match status" value="1"/>
</dbReference>
<dbReference type="PANTHER" id="PTHR43785:SF2">
    <property type="entry name" value="TYPE-1 GLUTAMINE SYNTHETASE 1"/>
    <property type="match status" value="1"/>
</dbReference>
<keyword evidence="7" id="KW-1185">Reference proteome</keyword>
<evidence type="ECO:0000256" key="2">
    <source>
        <dbReference type="ARBA" id="ARBA00022598"/>
    </source>
</evidence>
<evidence type="ECO:0000313" key="7">
    <source>
        <dbReference type="Proteomes" id="UP000184267"/>
    </source>
</evidence>
<proteinExistence type="inferred from homology"/>
<dbReference type="EMBL" id="MNAD01000630">
    <property type="protein sequence ID" value="OJT11502.1"/>
    <property type="molecule type" value="Genomic_DNA"/>
</dbReference>
<gene>
    <name evidence="6" type="ORF">TRAPUB_11974</name>
</gene>
<accession>A0A1M2VVD8</accession>
<evidence type="ECO:0000256" key="3">
    <source>
        <dbReference type="PROSITE-ProRule" id="PRU01331"/>
    </source>
</evidence>
<dbReference type="Proteomes" id="UP000184267">
    <property type="component" value="Unassembled WGS sequence"/>
</dbReference>
<name>A0A1M2VVD8_TRAPU</name>
<organism evidence="6 7">
    <name type="scientific">Trametes pubescens</name>
    <name type="common">White-rot fungus</name>
    <dbReference type="NCBI Taxonomy" id="154538"/>
    <lineage>
        <taxon>Eukaryota</taxon>
        <taxon>Fungi</taxon>
        <taxon>Dikarya</taxon>
        <taxon>Basidiomycota</taxon>
        <taxon>Agaricomycotina</taxon>
        <taxon>Agaricomycetes</taxon>
        <taxon>Polyporales</taxon>
        <taxon>Polyporaceae</taxon>
        <taxon>Trametes</taxon>
    </lineage>
</organism>
<dbReference type="AlphaFoldDB" id="A0A1M2VVD8"/>
<comment type="similarity">
    <text evidence="3 4">Belongs to the glutamine synthetase family.</text>
</comment>
<dbReference type="SMART" id="SM01230">
    <property type="entry name" value="Gln-synt_C"/>
    <property type="match status" value="1"/>
</dbReference>
<sequence>MATSSQSRAENAQPYGVLYKSKAGSPEAKGLDELLTSDVQFVRVQWVDLINTIRYRVLPAGYFRTLLSDPSSRGGVQIGKIVLGLVGLQHAPGFGAVGEYLYVPDLSSWRVCTYAPGHASVMGWFQEKIPDPQTGRLAVDLCPRTLLARLVQEAQEKAGVSFLVGVESEFILMRADTSELDFLNDAGWSCSAKTRTGSVETVVLEEIARDLIAAGVELQMYHAEAAPGQYEVITGPQAPLEAADTLVFTRETIYNVANKHGLHATFAPRLHTDSCGSGAHTHMSVHGPPARARAADDALAPTLTPVERSFLQGVLTHLPAICAFTLPTAASYARMVDGIWSGGTYAAWGTDNRETPVRLCGPRGHHHFEVKCVDATAAPHLAIAALVGAGLKGIVDGAVLTMGDCPKPMWEMSEPEKAAVGMMNPLRLPMNIVDARKALVADEVIEGVLGENFVRTYIGVNETLEKFMQGKDEKETVKKLVEYY</sequence>
<dbReference type="PROSITE" id="PS51987">
    <property type="entry name" value="GS_CATALYTIC"/>
    <property type="match status" value="1"/>
</dbReference>
<dbReference type="OrthoDB" id="3364440at2759"/>
<evidence type="ECO:0000259" key="5">
    <source>
        <dbReference type="PROSITE" id="PS51987"/>
    </source>
</evidence>
<protein>
    <recommendedName>
        <fullName evidence="1">Glutamine synthetase</fullName>
    </recommendedName>
</protein>
<dbReference type="OMA" id="QRCEDPD"/>
<keyword evidence="2" id="KW-0436">Ligase</keyword>
<evidence type="ECO:0000256" key="4">
    <source>
        <dbReference type="RuleBase" id="RU000384"/>
    </source>
</evidence>
<dbReference type="InterPro" id="IPR014746">
    <property type="entry name" value="Gln_synth/guanido_kin_cat_dom"/>
</dbReference>
<dbReference type="STRING" id="154538.A0A1M2VVD8"/>
<dbReference type="PANTHER" id="PTHR43785">
    <property type="entry name" value="GAMMA-GLUTAMYLPUTRESCINE SYNTHETASE"/>
    <property type="match status" value="1"/>
</dbReference>
<dbReference type="InterPro" id="IPR036651">
    <property type="entry name" value="Gln_synt_N_sf"/>
</dbReference>
<dbReference type="GO" id="GO:0004356">
    <property type="term" value="F:glutamine synthetase activity"/>
    <property type="evidence" value="ECO:0007669"/>
    <property type="project" value="InterPro"/>
</dbReference>
<evidence type="ECO:0000256" key="1">
    <source>
        <dbReference type="ARBA" id="ARBA00021364"/>
    </source>
</evidence>
<dbReference type="Gene3D" id="3.10.20.70">
    <property type="entry name" value="Glutamine synthetase, N-terminal domain"/>
    <property type="match status" value="1"/>
</dbReference>
<feature type="domain" description="GS catalytic" evidence="5">
    <location>
        <begin position="143"/>
        <end position="484"/>
    </location>
</feature>
<evidence type="ECO:0000313" key="6">
    <source>
        <dbReference type="EMBL" id="OJT11502.1"/>
    </source>
</evidence>
<dbReference type="Gene3D" id="3.30.590.10">
    <property type="entry name" value="Glutamine synthetase/guanido kinase, catalytic domain"/>
    <property type="match status" value="1"/>
</dbReference>
<dbReference type="SUPFAM" id="SSF55931">
    <property type="entry name" value="Glutamine synthetase/guanido kinase"/>
    <property type="match status" value="1"/>
</dbReference>
<reference evidence="6 7" key="1">
    <citation type="submission" date="2016-10" db="EMBL/GenBank/DDBJ databases">
        <title>Genome sequence of the basidiomycete white-rot fungus Trametes pubescens.</title>
        <authorList>
            <person name="Makela M.R."/>
            <person name="Granchi Z."/>
            <person name="Peng M."/>
            <person name="De Vries R.P."/>
            <person name="Grigoriev I."/>
            <person name="Riley R."/>
            <person name="Hilden K."/>
        </authorList>
    </citation>
    <scope>NUCLEOTIDE SEQUENCE [LARGE SCALE GENOMIC DNA]</scope>
    <source>
        <strain evidence="6 7">FBCC735</strain>
    </source>
</reference>